<dbReference type="Proteomes" id="UP000183945">
    <property type="component" value="Unassembled WGS sequence"/>
</dbReference>
<evidence type="ECO:0000313" key="2">
    <source>
        <dbReference type="EMBL" id="SHF88553.1"/>
    </source>
</evidence>
<keyword evidence="3" id="KW-1185">Reference proteome</keyword>
<organism evidence="2 3">
    <name type="scientific">Salegentibacter echinorum</name>
    <dbReference type="NCBI Taxonomy" id="1073325"/>
    <lineage>
        <taxon>Bacteria</taxon>
        <taxon>Pseudomonadati</taxon>
        <taxon>Bacteroidota</taxon>
        <taxon>Flavobacteriia</taxon>
        <taxon>Flavobacteriales</taxon>
        <taxon>Flavobacteriaceae</taxon>
        <taxon>Salegentibacter</taxon>
    </lineage>
</organism>
<gene>
    <name evidence="2" type="ORF">SAMN05444483_10399</name>
</gene>
<dbReference type="EMBL" id="FQVT01000003">
    <property type="protein sequence ID" value="SHF88553.1"/>
    <property type="molecule type" value="Genomic_DNA"/>
</dbReference>
<keyword evidence="1" id="KW-0732">Signal</keyword>
<dbReference type="Gene3D" id="3.10.450.50">
    <property type="match status" value="1"/>
</dbReference>
<proteinExistence type="predicted"/>
<dbReference type="STRING" id="1073325.SAMN05444483_10399"/>
<evidence type="ECO:0000256" key="1">
    <source>
        <dbReference type="SAM" id="SignalP"/>
    </source>
</evidence>
<dbReference type="SUPFAM" id="SSF54427">
    <property type="entry name" value="NTF2-like"/>
    <property type="match status" value="1"/>
</dbReference>
<name>A0A1M5FAD0_SALEC</name>
<dbReference type="InterPro" id="IPR032710">
    <property type="entry name" value="NTF2-like_dom_sf"/>
</dbReference>
<evidence type="ECO:0008006" key="4">
    <source>
        <dbReference type="Google" id="ProtNLM"/>
    </source>
</evidence>
<feature type="chain" id="PRO_5013382024" description="Lumazine-binding" evidence="1">
    <location>
        <begin position="19"/>
        <end position="153"/>
    </location>
</feature>
<protein>
    <recommendedName>
        <fullName evidence="4">Lumazine-binding</fullName>
    </recommendedName>
</protein>
<dbReference type="AlphaFoldDB" id="A0A1M5FAD0"/>
<evidence type="ECO:0000313" key="3">
    <source>
        <dbReference type="Proteomes" id="UP000183945"/>
    </source>
</evidence>
<accession>A0A1M5FAD0</accession>
<dbReference type="OrthoDB" id="117186at2"/>
<reference evidence="3" key="1">
    <citation type="submission" date="2016-11" db="EMBL/GenBank/DDBJ databases">
        <authorList>
            <person name="Varghese N."/>
            <person name="Submissions S."/>
        </authorList>
    </citation>
    <scope>NUCLEOTIDE SEQUENCE [LARGE SCALE GENOMIC DNA]</scope>
    <source>
        <strain evidence="3">DSM 24579</strain>
    </source>
</reference>
<feature type="signal peptide" evidence="1">
    <location>
        <begin position="1"/>
        <end position="18"/>
    </location>
</feature>
<dbReference type="RefSeq" id="WP_072877930.1">
    <property type="nucleotide sequence ID" value="NZ_FQVT01000003.1"/>
</dbReference>
<sequence length="153" mass="17314">MKPLILFASLLVFQASFSQVVEDKKAAKQLIEDFYEAFHKQDEKTLKTFAHPKIKMHSVSIDARGSTSLSSETFSNFLDYLVAIPASTKFNEKLHNFEITLNGMIATVSAAYSFYINDQLSHCGVNTFQLIKSRAGNWKIIYFVDTRSKLGCE</sequence>